<evidence type="ECO:0000256" key="1">
    <source>
        <dbReference type="SAM" id="Coils"/>
    </source>
</evidence>
<feature type="region of interest" description="Disordered" evidence="2">
    <location>
        <begin position="148"/>
        <end position="169"/>
    </location>
</feature>
<dbReference type="OrthoDB" id="5345642at2759"/>
<protein>
    <submittedName>
        <fullName evidence="4">Uncharacterized protein</fullName>
    </submittedName>
</protein>
<dbReference type="EMBL" id="WIPF01000002">
    <property type="protein sequence ID" value="KAF3231885.1"/>
    <property type="molecule type" value="Genomic_DNA"/>
</dbReference>
<feature type="coiled-coil region" evidence="1">
    <location>
        <begin position="246"/>
        <end position="301"/>
    </location>
</feature>
<feature type="compositionally biased region" description="Polar residues" evidence="2">
    <location>
        <begin position="15"/>
        <end position="61"/>
    </location>
</feature>
<evidence type="ECO:0000313" key="5">
    <source>
        <dbReference type="EMBL" id="KAF3231885.1"/>
    </source>
</evidence>
<keyword evidence="3" id="KW-0812">Transmembrane</keyword>
<feature type="region of interest" description="Disordered" evidence="2">
    <location>
        <begin position="1"/>
        <end position="70"/>
    </location>
</feature>
<evidence type="ECO:0000256" key="3">
    <source>
        <dbReference type="SAM" id="Phobius"/>
    </source>
</evidence>
<dbReference type="Proteomes" id="UP000614610">
    <property type="component" value="Unassembled WGS sequence"/>
</dbReference>
<evidence type="ECO:0000256" key="2">
    <source>
        <dbReference type="SAM" id="MobiDB-lite"/>
    </source>
</evidence>
<proteinExistence type="predicted"/>
<evidence type="ECO:0000313" key="7">
    <source>
        <dbReference type="Proteomes" id="UP000614610"/>
    </source>
</evidence>
<accession>A0A6G1MP88</accession>
<evidence type="ECO:0000313" key="4">
    <source>
        <dbReference type="EMBL" id="KAF3217288.1"/>
    </source>
</evidence>
<dbReference type="EMBL" id="WIWT01000014">
    <property type="protein sequence ID" value="KAF3217288.1"/>
    <property type="molecule type" value="Genomic_DNA"/>
</dbReference>
<keyword evidence="3" id="KW-1133">Transmembrane helix</keyword>
<organism evidence="4 7">
    <name type="scientific">Orbilia oligospora</name>
    <name type="common">Nematode-trapping fungus</name>
    <name type="synonym">Arthrobotrys oligospora</name>
    <dbReference type="NCBI Taxonomy" id="2813651"/>
    <lineage>
        <taxon>Eukaryota</taxon>
        <taxon>Fungi</taxon>
        <taxon>Dikarya</taxon>
        <taxon>Ascomycota</taxon>
        <taxon>Pezizomycotina</taxon>
        <taxon>Orbiliomycetes</taxon>
        <taxon>Orbiliales</taxon>
        <taxon>Orbiliaceae</taxon>
        <taxon>Orbilia</taxon>
    </lineage>
</organism>
<gene>
    <name evidence="5" type="ORF">TWF191_003861</name>
    <name evidence="4" type="ORF">TWF679_002304</name>
</gene>
<dbReference type="AlphaFoldDB" id="A0A6G1MP88"/>
<name>A0A6G1MP88_ORBOL</name>
<sequence>MTGRMDKRLKPTEEAPSSGTQSIPIQKPQQKESGTASTASNDENKIPTNSRDTMASGSPSKTLDEAPSSRRIFTFNSPQVFNIDFKYQAKASTTASCDTDKKVKAKSNHQTKTNFQAESTLGAGMHHQASPGVNVALEDAILLDDSYTLPRGPKSSTKSSSMSQSDQLPVASSKKVVKFVMPYRDESTQSSFDNITTQSRDALQTKSYIEVSRKKKKSNFAALEVVDRAGVKSKECLLTPSALVELQQLKLRVTENDEQLNSIEEQLIDITQAVQNLQERVKTSEVENTKLRREFSALKKRKALNDNETDDGDDESGKRMWSIQRICYVLIAFMLLYFAVAYWAT</sequence>
<keyword evidence="3" id="KW-0472">Membrane</keyword>
<dbReference type="Proteomes" id="UP000483672">
    <property type="component" value="Unassembled WGS sequence"/>
</dbReference>
<feature type="transmembrane region" description="Helical" evidence="3">
    <location>
        <begin position="326"/>
        <end position="344"/>
    </location>
</feature>
<keyword evidence="1" id="KW-0175">Coiled coil</keyword>
<comment type="caution">
    <text evidence="4">The sequence shown here is derived from an EMBL/GenBank/DDBJ whole genome shotgun (WGS) entry which is preliminary data.</text>
</comment>
<feature type="compositionally biased region" description="Low complexity" evidence="2">
    <location>
        <begin position="155"/>
        <end position="165"/>
    </location>
</feature>
<feature type="compositionally biased region" description="Basic and acidic residues" evidence="2">
    <location>
        <begin position="1"/>
        <end position="13"/>
    </location>
</feature>
<evidence type="ECO:0000313" key="6">
    <source>
        <dbReference type="Proteomes" id="UP000483672"/>
    </source>
</evidence>
<reference evidence="4 6" key="1">
    <citation type="submission" date="2019-06" db="EMBL/GenBank/DDBJ databases">
        <authorList>
            <person name="Palmer J.M."/>
        </authorList>
    </citation>
    <scope>NUCLEOTIDE SEQUENCE</scope>
    <source>
        <strain evidence="5 6">TWF191</strain>
        <strain evidence="4">TWF679</strain>
    </source>
</reference>